<dbReference type="EMBL" id="CP071182">
    <property type="protein sequence ID" value="QSO45836.1"/>
    <property type="molecule type" value="Genomic_DNA"/>
</dbReference>
<feature type="transmembrane region" description="Helical" evidence="8">
    <location>
        <begin position="267"/>
        <end position="291"/>
    </location>
</feature>
<feature type="transmembrane region" description="Helical" evidence="8">
    <location>
        <begin position="215"/>
        <end position="237"/>
    </location>
</feature>
<feature type="transmembrane region" description="Helical" evidence="8">
    <location>
        <begin position="12"/>
        <end position="32"/>
    </location>
</feature>
<dbReference type="PANTHER" id="PTHR34975:SF2">
    <property type="entry name" value="SPORE GERMINATION PROTEIN A2"/>
    <property type="match status" value="1"/>
</dbReference>
<dbReference type="GO" id="GO:0009847">
    <property type="term" value="P:spore germination"/>
    <property type="evidence" value="ECO:0007669"/>
    <property type="project" value="InterPro"/>
</dbReference>
<sequence>MTQISRLQFLYLMLWLVLGTGITVLPFSIAQFTILDGWLVPLFFFFGSTVAAAIGAMFIRTFPNQSLMQAFETAFGSWLGRAVGLWVLTWCFIHTGMLLRELSLFVSITSVPLTPQYIIAGVITIPIAYAVFHGLEVVGRLAEFLTPIALTLAFVLAILALQNMDLSQLRPVLADGFTPVFRAALLPSTSFCFQFLIGLQFVTSLHNGKTFGRDLLLIGVVLSLAGLMIEGIIISVLGPSATYLSLPVGEVVRGIRIGQFVERLDTIYVMGAMATMVVKIQVFLYVTASIMKELFRLPNAKHVVWPASVAAWTGSILYFHNASDLHDFMVYTSPAYYSFTLALLPLIATLVHRTLRLMGLRRL</sequence>
<dbReference type="AlphaFoldDB" id="A0A9X7VVH6"/>
<evidence type="ECO:0000256" key="2">
    <source>
        <dbReference type="ARBA" id="ARBA00007998"/>
    </source>
</evidence>
<feature type="transmembrane region" description="Helical" evidence="8">
    <location>
        <begin position="38"/>
        <end position="59"/>
    </location>
</feature>
<dbReference type="KEGG" id="afx:JZ786_14960"/>
<dbReference type="InterPro" id="IPR004761">
    <property type="entry name" value="Spore_GerAB"/>
</dbReference>
<evidence type="ECO:0000256" key="7">
    <source>
        <dbReference type="ARBA" id="ARBA00023136"/>
    </source>
</evidence>
<feature type="transmembrane region" description="Helical" evidence="8">
    <location>
        <begin position="184"/>
        <end position="203"/>
    </location>
</feature>
<gene>
    <name evidence="9" type="ORF">JZ786_14960</name>
</gene>
<evidence type="ECO:0000256" key="8">
    <source>
        <dbReference type="SAM" id="Phobius"/>
    </source>
</evidence>
<keyword evidence="3" id="KW-0813">Transport</keyword>
<evidence type="ECO:0000256" key="5">
    <source>
        <dbReference type="ARBA" id="ARBA00022692"/>
    </source>
</evidence>
<dbReference type="Pfam" id="PF03845">
    <property type="entry name" value="Spore_permease"/>
    <property type="match status" value="1"/>
</dbReference>
<evidence type="ECO:0000256" key="3">
    <source>
        <dbReference type="ARBA" id="ARBA00022448"/>
    </source>
</evidence>
<feature type="transmembrane region" description="Helical" evidence="8">
    <location>
        <begin position="144"/>
        <end position="164"/>
    </location>
</feature>
<dbReference type="GO" id="GO:0016020">
    <property type="term" value="C:membrane"/>
    <property type="evidence" value="ECO:0007669"/>
    <property type="project" value="UniProtKB-SubCell"/>
</dbReference>
<keyword evidence="10" id="KW-1185">Reference proteome</keyword>
<keyword evidence="6 8" id="KW-1133">Transmembrane helix</keyword>
<comment type="subcellular location">
    <subcellularLocation>
        <location evidence="1">Membrane</location>
        <topology evidence="1">Multi-pass membrane protein</topology>
    </subcellularLocation>
</comment>
<evidence type="ECO:0000256" key="1">
    <source>
        <dbReference type="ARBA" id="ARBA00004141"/>
    </source>
</evidence>
<keyword evidence="5 8" id="KW-0812">Transmembrane</keyword>
<feature type="transmembrane region" description="Helical" evidence="8">
    <location>
        <begin position="114"/>
        <end position="132"/>
    </location>
</feature>
<evidence type="ECO:0000256" key="6">
    <source>
        <dbReference type="ARBA" id="ARBA00022989"/>
    </source>
</evidence>
<comment type="similarity">
    <text evidence="2">Belongs to the amino acid-polyamine-organocation (APC) superfamily. Spore germination protein (SGP) (TC 2.A.3.9) family.</text>
</comment>
<dbReference type="PANTHER" id="PTHR34975">
    <property type="entry name" value="SPORE GERMINATION PROTEIN A2"/>
    <property type="match status" value="1"/>
</dbReference>
<feature type="transmembrane region" description="Helical" evidence="8">
    <location>
        <begin position="303"/>
        <end position="323"/>
    </location>
</feature>
<keyword evidence="7 8" id="KW-0472">Membrane</keyword>
<dbReference type="RefSeq" id="WP_206655209.1">
    <property type="nucleotide sequence ID" value="NZ_CP071182.1"/>
</dbReference>
<evidence type="ECO:0000313" key="10">
    <source>
        <dbReference type="Proteomes" id="UP000663505"/>
    </source>
</evidence>
<dbReference type="Proteomes" id="UP000663505">
    <property type="component" value="Chromosome"/>
</dbReference>
<accession>A0A9X7VVH6</accession>
<organism evidence="9 10">
    <name type="scientific">Alicyclobacillus mengziensis</name>
    <dbReference type="NCBI Taxonomy" id="2931921"/>
    <lineage>
        <taxon>Bacteria</taxon>
        <taxon>Bacillati</taxon>
        <taxon>Bacillota</taxon>
        <taxon>Bacilli</taxon>
        <taxon>Bacillales</taxon>
        <taxon>Alicyclobacillaceae</taxon>
        <taxon>Alicyclobacillus</taxon>
    </lineage>
</organism>
<protein>
    <submittedName>
        <fullName evidence="9">GerAB/ArcD/ProY family transporter</fullName>
    </submittedName>
</protein>
<feature type="transmembrane region" description="Helical" evidence="8">
    <location>
        <begin position="335"/>
        <end position="355"/>
    </location>
</feature>
<evidence type="ECO:0000313" key="9">
    <source>
        <dbReference type="EMBL" id="QSO45836.1"/>
    </source>
</evidence>
<reference evidence="9 10" key="1">
    <citation type="submission" date="2021-02" db="EMBL/GenBank/DDBJ databases">
        <title>Alicyclobacillus curvatus sp. nov. and Alicyclobacillus mengziensis sp. nov., two acidophilic bacteria isolated from acid mine drainage.</title>
        <authorList>
            <person name="Huang Y."/>
        </authorList>
    </citation>
    <scope>NUCLEOTIDE SEQUENCE [LARGE SCALE GENOMIC DNA]</scope>
    <source>
        <strain evidence="9 10">S30H14</strain>
    </source>
</reference>
<feature type="transmembrane region" description="Helical" evidence="8">
    <location>
        <begin position="79"/>
        <end position="99"/>
    </location>
</feature>
<evidence type="ECO:0000256" key="4">
    <source>
        <dbReference type="ARBA" id="ARBA00022544"/>
    </source>
</evidence>
<proteinExistence type="inferred from homology"/>
<keyword evidence="4" id="KW-0309">Germination</keyword>
<name>A0A9X7VVH6_9BACL</name>